<gene>
    <name evidence="2" type="ORF">DRE_04867</name>
</gene>
<dbReference type="Gene3D" id="3.30.70.1060">
    <property type="entry name" value="Dimeric alpha+beta barrel"/>
    <property type="match status" value="1"/>
</dbReference>
<evidence type="ECO:0000259" key="1">
    <source>
        <dbReference type="Pfam" id="PF03795"/>
    </source>
</evidence>
<dbReference type="HOGENOM" id="CLU_110355_2_4_1"/>
<dbReference type="InterPro" id="IPR005545">
    <property type="entry name" value="YCII"/>
</dbReference>
<reference evidence="2 3" key="1">
    <citation type="submission" date="2013-05" db="EMBL/GenBank/DDBJ databases">
        <title>Drechslerella stenobrocha genome reveals carnivorous origination and mechanical trapping mechanism of predatory fungi.</title>
        <authorList>
            <person name="Liu X."/>
            <person name="Zhang W."/>
            <person name="Liu K."/>
        </authorList>
    </citation>
    <scope>NUCLEOTIDE SEQUENCE [LARGE SCALE GENOMIC DNA]</scope>
    <source>
        <strain evidence="2 3">248</strain>
    </source>
</reference>
<evidence type="ECO:0000313" key="2">
    <source>
        <dbReference type="EMBL" id="EWC45860.1"/>
    </source>
</evidence>
<dbReference type="EMBL" id="KI966423">
    <property type="protein sequence ID" value="EWC45860.1"/>
    <property type="molecule type" value="Genomic_DNA"/>
</dbReference>
<dbReference type="PANTHER" id="PTHR33606">
    <property type="entry name" value="PROTEIN YCII"/>
    <property type="match status" value="1"/>
</dbReference>
<dbReference type="PANTHER" id="PTHR33606:SF3">
    <property type="entry name" value="PROTEIN YCII"/>
    <property type="match status" value="1"/>
</dbReference>
<dbReference type="Proteomes" id="UP000024837">
    <property type="component" value="Unassembled WGS sequence"/>
</dbReference>
<protein>
    <recommendedName>
        <fullName evidence="1">YCII-related domain-containing protein</fullName>
    </recommendedName>
</protein>
<dbReference type="SUPFAM" id="SSF54909">
    <property type="entry name" value="Dimeric alpha+beta barrel"/>
    <property type="match status" value="1"/>
</dbReference>
<feature type="domain" description="YCII-related" evidence="1">
    <location>
        <begin position="12"/>
        <end position="104"/>
    </location>
</feature>
<dbReference type="InterPro" id="IPR051807">
    <property type="entry name" value="Sec-metab_biosynth-assoc"/>
</dbReference>
<name>W7I9Y1_9PEZI</name>
<sequence>MSASAPATQNEWLVILPDKPDAVDRRLAVRPQHLKAALARAEEGTINFGGIMLHEHMVDGEKPKFKGSIMLLQVPTKEDVLEIIKSDIYVENDVWDLEKMEIHPFRSALRKAL</sequence>
<organism evidence="2 3">
    <name type="scientific">Drechslerella stenobrocha 248</name>
    <dbReference type="NCBI Taxonomy" id="1043628"/>
    <lineage>
        <taxon>Eukaryota</taxon>
        <taxon>Fungi</taxon>
        <taxon>Dikarya</taxon>
        <taxon>Ascomycota</taxon>
        <taxon>Pezizomycotina</taxon>
        <taxon>Orbiliomycetes</taxon>
        <taxon>Orbiliales</taxon>
        <taxon>Orbiliaceae</taxon>
        <taxon>Drechslerella</taxon>
    </lineage>
</organism>
<dbReference type="OrthoDB" id="5519740at2759"/>
<accession>W7I9Y1</accession>
<keyword evidence="3" id="KW-1185">Reference proteome</keyword>
<proteinExistence type="predicted"/>
<dbReference type="AlphaFoldDB" id="W7I9Y1"/>
<evidence type="ECO:0000313" key="3">
    <source>
        <dbReference type="Proteomes" id="UP000024837"/>
    </source>
</evidence>
<dbReference type="InterPro" id="IPR011008">
    <property type="entry name" value="Dimeric_a/b-barrel"/>
</dbReference>
<dbReference type="Pfam" id="PF03795">
    <property type="entry name" value="YCII"/>
    <property type="match status" value="1"/>
</dbReference>